<dbReference type="EMBL" id="JARH01000158">
    <property type="protein sequence ID" value="EXF84625.1"/>
    <property type="molecule type" value="Genomic_DNA"/>
</dbReference>
<feature type="compositionally biased region" description="Polar residues" evidence="1">
    <location>
        <begin position="346"/>
        <end position="356"/>
    </location>
</feature>
<keyword evidence="3" id="KW-1185">Reference proteome</keyword>
<evidence type="ECO:0000313" key="3">
    <source>
        <dbReference type="Proteomes" id="UP000020467"/>
    </source>
</evidence>
<feature type="region of interest" description="Disordered" evidence="1">
    <location>
        <begin position="318"/>
        <end position="356"/>
    </location>
</feature>
<protein>
    <submittedName>
        <fullName evidence="2">Uncharacterized protein</fullName>
    </submittedName>
</protein>
<comment type="caution">
    <text evidence="2">The sequence shown here is derived from an EMBL/GenBank/DDBJ whole genome shotgun (WGS) entry which is preliminary data.</text>
</comment>
<organism evidence="2 3">
    <name type="scientific">Colletotrichum fioriniae PJ7</name>
    <dbReference type="NCBI Taxonomy" id="1445577"/>
    <lineage>
        <taxon>Eukaryota</taxon>
        <taxon>Fungi</taxon>
        <taxon>Dikarya</taxon>
        <taxon>Ascomycota</taxon>
        <taxon>Pezizomycotina</taxon>
        <taxon>Sordariomycetes</taxon>
        <taxon>Hypocreomycetidae</taxon>
        <taxon>Glomerellales</taxon>
        <taxon>Glomerellaceae</taxon>
        <taxon>Colletotrichum</taxon>
        <taxon>Colletotrichum acutatum species complex</taxon>
    </lineage>
</organism>
<sequence length="447" mass="51228">MQELLSYLHFVYDTWLQLAGGNESELEKIDWITVEAVQLRCPKFSASDEQALRGVILRGDIFGNFDQAERLAAFAKLCSFDFPIPSLSTFFKDFGYLERCGNSMKHLVPMKRRGPTVRRMLLQSFNPPALPAQSENPILDDFDNLETQFQLAMRRLWLFAMREFHSIRTDPSLLPRFASLAAELGFDNDEIRSLKKLSPHREIARQAMALVRSSQDQDCDSVADEAIIGQIAQAFSGHQHGPKRQTYSAFTTNATTAKMHMRPWLDSKAYLMDRPNLVVEVLDQQPIVKKKEVTSLFFLRSIYKAIFHEAITYLGDGSSERAEPSHREDHQHVRNHRTQESRDHATTQQANSTVKFDSTNTRTRRVRLQITQAGTNCDERYVDINLDDENGPNRIESIIQQLMVQYRVLPFSPIGSPLLAEECYGEIVRKGHNCLYLTDDKRGKILV</sequence>
<feature type="compositionally biased region" description="Basic and acidic residues" evidence="1">
    <location>
        <begin position="318"/>
        <end position="345"/>
    </location>
</feature>
<dbReference type="eggNOG" id="ENOG502S0KD">
    <property type="taxonomic scope" value="Eukaryota"/>
</dbReference>
<proteinExistence type="predicted"/>
<reference evidence="2 3" key="1">
    <citation type="submission" date="2014-02" db="EMBL/GenBank/DDBJ databases">
        <title>The genome sequence of Colletotrichum fioriniae PJ7.</title>
        <authorList>
            <person name="Baroncelli R."/>
            <person name="Thon M.R."/>
        </authorList>
    </citation>
    <scope>NUCLEOTIDE SEQUENCE [LARGE SCALE GENOMIC DNA]</scope>
    <source>
        <strain evidence="2 3">PJ7</strain>
    </source>
</reference>
<dbReference type="InterPro" id="IPR022198">
    <property type="entry name" value="DUF3723"/>
</dbReference>
<evidence type="ECO:0000313" key="2">
    <source>
        <dbReference type="EMBL" id="EXF84625.1"/>
    </source>
</evidence>
<name>A0A010R7E6_9PEZI</name>
<dbReference type="KEGG" id="cfj:CFIO01_11761"/>
<accession>A0A010R7E6</accession>
<evidence type="ECO:0000256" key="1">
    <source>
        <dbReference type="SAM" id="MobiDB-lite"/>
    </source>
</evidence>
<dbReference type="AlphaFoldDB" id="A0A010R7E6"/>
<gene>
    <name evidence="2" type="ORF">CFIO01_11761</name>
</gene>
<dbReference type="HOGENOM" id="CLU_612503_0_0_1"/>
<dbReference type="Proteomes" id="UP000020467">
    <property type="component" value="Unassembled WGS sequence"/>
</dbReference>
<dbReference type="Pfam" id="PF12520">
    <property type="entry name" value="DUF3723"/>
    <property type="match status" value="1"/>
</dbReference>
<dbReference type="OrthoDB" id="4820741at2759"/>